<dbReference type="OrthoDB" id="278212at2759"/>
<dbReference type="PANTHER" id="PTHR10826:SF1">
    <property type="entry name" value="COMPLEMENT COMPONENT 1 Q SUBCOMPONENT-BINDING PROTEIN, MITOCHONDRIAL"/>
    <property type="match status" value="1"/>
</dbReference>
<dbReference type="Gene3D" id="3.10.280.10">
    <property type="entry name" value="Mitochondrial glycoprotein"/>
    <property type="match status" value="1"/>
</dbReference>
<name>A0A9P6NDX1_9BASI</name>
<evidence type="ECO:0008006" key="3">
    <source>
        <dbReference type="Google" id="ProtNLM"/>
    </source>
</evidence>
<comment type="caution">
    <text evidence="1">The sequence shown here is derived from an EMBL/GenBank/DDBJ whole genome shotgun (WGS) entry which is preliminary data.</text>
</comment>
<dbReference type="Pfam" id="PF02330">
    <property type="entry name" value="MAM33"/>
    <property type="match status" value="1"/>
</dbReference>
<dbReference type="EMBL" id="MU167301">
    <property type="protein sequence ID" value="KAG0144163.1"/>
    <property type="molecule type" value="Genomic_DNA"/>
</dbReference>
<dbReference type="PANTHER" id="PTHR10826">
    <property type="entry name" value="COMPLEMENT COMPONENT 1"/>
    <property type="match status" value="1"/>
</dbReference>
<dbReference type="AlphaFoldDB" id="A0A9P6NDX1"/>
<gene>
    <name evidence="1" type="ORF">CROQUDRAFT_660340</name>
</gene>
<dbReference type="GO" id="GO:0005759">
    <property type="term" value="C:mitochondrial matrix"/>
    <property type="evidence" value="ECO:0007669"/>
    <property type="project" value="InterPro"/>
</dbReference>
<dbReference type="Proteomes" id="UP000886653">
    <property type="component" value="Unassembled WGS sequence"/>
</dbReference>
<evidence type="ECO:0000313" key="1">
    <source>
        <dbReference type="EMBL" id="KAG0144163.1"/>
    </source>
</evidence>
<evidence type="ECO:0000313" key="2">
    <source>
        <dbReference type="Proteomes" id="UP000886653"/>
    </source>
</evidence>
<proteinExistence type="predicted"/>
<reference evidence="1" key="1">
    <citation type="submission" date="2013-11" db="EMBL/GenBank/DDBJ databases">
        <title>Genome sequence of the fusiform rust pathogen reveals effectors for host alternation and coevolution with pine.</title>
        <authorList>
            <consortium name="DOE Joint Genome Institute"/>
            <person name="Smith K."/>
            <person name="Pendleton A."/>
            <person name="Kubisiak T."/>
            <person name="Anderson C."/>
            <person name="Salamov A."/>
            <person name="Aerts A."/>
            <person name="Riley R."/>
            <person name="Clum A."/>
            <person name="Lindquist E."/>
            <person name="Ence D."/>
            <person name="Campbell M."/>
            <person name="Kronenberg Z."/>
            <person name="Feau N."/>
            <person name="Dhillon B."/>
            <person name="Hamelin R."/>
            <person name="Burleigh J."/>
            <person name="Smith J."/>
            <person name="Yandell M."/>
            <person name="Nelson C."/>
            <person name="Grigoriev I."/>
            <person name="Davis J."/>
        </authorList>
    </citation>
    <scope>NUCLEOTIDE SEQUENCE</scope>
    <source>
        <strain evidence="1">G11</strain>
    </source>
</reference>
<accession>A0A9P6NDX1</accession>
<dbReference type="GO" id="GO:0042256">
    <property type="term" value="P:cytosolic ribosome assembly"/>
    <property type="evidence" value="ECO:0007669"/>
    <property type="project" value="TreeGrafter"/>
</dbReference>
<dbReference type="InterPro" id="IPR003428">
    <property type="entry name" value="MAM33"/>
</dbReference>
<dbReference type="InterPro" id="IPR036561">
    <property type="entry name" value="MAM33_sf"/>
</dbReference>
<sequence>MFARSILSVSRRATQTRSSKAISTKLTNLPNISPSSSSSLARPLYFSTSNPIRSAGQTDSTLVEKLQAEIGYETEIDSTKEPTWLKSFKADQTFTIEDVAGSDEVALTRNFGNEKIRVLFSCSDIERMDDEEEDVDLELEGPDGEKSVVSNTRIRTAISIVKSGKGGLVIDCTTDGTGFEIDNVSFYDDEHLALDESAEDDWNRRGLYIGPTFIDLDESLQQSFTEFLEERGIGSELALIVSNMADHKEQKEYVNWLTKMSKFIKA</sequence>
<dbReference type="SUPFAM" id="SSF54529">
    <property type="entry name" value="Mitochondrial glycoprotein MAM33-like"/>
    <property type="match status" value="1"/>
</dbReference>
<keyword evidence="2" id="KW-1185">Reference proteome</keyword>
<protein>
    <recommendedName>
        <fullName evidence="3">Mitochondrial glyco protein</fullName>
    </recommendedName>
</protein>
<organism evidence="1 2">
    <name type="scientific">Cronartium quercuum f. sp. fusiforme G11</name>
    <dbReference type="NCBI Taxonomy" id="708437"/>
    <lineage>
        <taxon>Eukaryota</taxon>
        <taxon>Fungi</taxon>
        <taxon>Dikarya</taxon>
        <taxon>Basidiomycota</taxon>
        <taxon>Pucciniomycotina</taxon>
        <taxon>Pucciniomycetes</taxon>
        <taxon>Pucciniales</taxon>
        <taxon>Coleosporiaceae</taxon>
        <taxon>Cronartium</taxon>
    </lineage>
</organism>